<keyword evidence="4" id="KW-1185">Reference proteome</keyword>
<protein>
    <submittedName>
        <fullName evidence="3">Glycosyl transferase</fullName>
    </submittedName>
</protein>
<dbReference type="SUPFAM" id="SSF53448">
    <property type="entry name" value="Nucleotide-diphospho-sugar transferases"/>
    <property type="match status" value="1"/>
</dbReference>
<keyword evidence="1" id="KW-0812">Transmembrane</keyword>
<evidence type="ECO:0000259" key="2">
    <source>
        <dbReference type="Pfam" id="PF00535"/>
    </source>
</evidence>
<keyword evidence="1" id="KW-1133">Transmembrane helix</keyword>
<dbReference type="eggNOG" id="COG1215">
    <property type="taxonomic scope" value="Bacteria"/>
</dbReference>
<name>L0EII5_THECK</name>
<dbReference type="RefSeq" id="WP_015256162.1">
    <property type="nucleotide sequence ID" value="NC_019897.1"/>
</dbReference>
<dbReference type="PANTHER" id="PTHR43646:SF3">
    <property type="entry name" value="SLR1566 PROTEIN"/>
    <property type="match status" value="1"/>
</dbReference>
<dbReference type="HOGENOM" id="CLU_038143_1_0_9"/>
<dbReference type="AlphaFoldDB" id="L0EII5"/>
<dbReference type="CDD" id="cd00761">
    <property type="entry name" value="Glyco_tranf_GTA_type"/>
    <property type="match status" value="1"/>
</dbReference>
<dbReference type="Proteomes" id="UP000010795">
    <property type="component" value="Chromosome"/>
</dbReference>
<keyword evidence="3" id="KW-0808">Transferase</keyword>
<reference evidence="4" key="1">
    <citation type="submission" date="2012-01" db="EMBL/GenBank/DDBJ databases">
        <title>Complete sequence of chromosome of Thermobacillus composti KWC4.</title>
        <authorList>
            <person name="Lucas S."/>
            <person name="Han J."/>
            <person name="Lapidus A."/>
            <person name="Cheng J.-F."/>
            <person name="Goodwin L."/>
            <person name="Pitluck S."/>
            <person name="Peters L."/>
            <person name="Ovchinnikova G."/>
            <person name="Teshima H."/>
            <person name="Detter J.C."/>
            <person name="Han C."/>
            <person name="Tapia R."/>
            <person name="Land M."/>
            <person name="Hauser L."/>
            <person name="Kyrpides N."/>
            <person name="Ivanova N."/>
            <person name="Pagani I."/>
            <person name="Anderson I."/>
            <person name="Woyke T."/>
        </authorList>
    </citation>
    <scope>NUCLEOTIDE SEQUENCE [LARGE SCALE GENOMIC DNA]</scope>
    <source>
        <strain evidence="4">DSM 18247 / JCM 13945 / KWC4</strain>
    </source>
</reference>
<dbReference type="Gene3D" id="3.90.550.10">
    <property type="entry name" value="Spore Coat Polysaccharide Biosynthesis Protein SpsA, Chain A"/>
    <property type="match status" value="1"/>
</dbReference>
<evidence type="ECO:0000313" key="3">
    <source>
        <dbReference type="EMBL" id="AGA59434.1"/>
    </source>
</evidence>
<feature type="domain" description="Glycosyltransferase 2-like" evidence="2">
    <location>
        <begin position="46"/>
        <end position="163"/>
    </location>
</feature>
<feature type="transmembrane region" description="Helical" evidence="1">
    <location>
        <begin position="321"/>
        <end position="345"/>
    </location>
</feature>
<accession>L0EII5</accession>
<organism evidence="3 4">
    <name type="scientific">Thermobacillus composti (strain DSM 18247 / JCM 13945 / KWC4)</name>
    <dbReference type="NCBI Taxonomy" id="717605"/>
    <lineage>
        <taxon>Bacteria</taxon>
        <taxon>Bacillati</taxon>
        <taxon>Bacillota</taxon>
        <taxon>Bacilli</taxon>
        <taxon>Bacillales</taxon>
        <taxon>Paenibacillaceae</taxon>
        <taxon>Thermobacillus</taxon>
    </lineage>
</organism>
<evidence type="ECO:0000256" key="1">
    <source>
        <dbReference type="SAM" id="Phobius"/>
    </source>
</evidence>
<dbReference type="Pfam" id="PF00535">
    <property type="entry name" value="Glycos_transf_2"/>
    <property type="match status" value="1"/>
</dbReference>
<gene>
    <name evidence="3" type="ordered locus">Theco_3386</name>
</gene>
<evidence type="ECO:0000313" key="4">
    <source>
        <dbReference type="Proteomes" id="UP000010795"/>
    </source>
</evidence>
<sequence>MKSWMLEAAIGAVLAAGLWAGWRLFDKKLLQAPSDPSPDVLRKTVSVVIPARNEAANLPHLLESLRDQTLPPVEIVVVDDGSEDGTGEIAARLGASVVRHDDLPPGWTGKNWALWDGFHHTTGDIVVFLDADVRLAPRGLEALASEREQTGGVISVVPYHVVPRLAEKLSLVFNMLGVFVFMSPYEANNPRQGLYGPCIVTSRDDYLRAGGHAGIRSEVIDDLALGARCKAAGIPLAHYLGGDLVSYRMYPGGIRQAAEGFAKSAVPSMAVVSRTTVLLCALWMIGMFLTGLFFWLDWLLAAGLILYAAQLYRMARVAGTFGVLMPVLHMLPTLFFAAVMLYSLYQTAWLGRVTWKGRQIHLGSGRDA</sequence>
<dbReference type="KEGG" id="tco:Theco_3386"/>
<proteinExistence type="predicted"/>
<dbReference type="InterPro" id="IPR029044">
    <property type="entry name" value="Nucleotide-diphossugar_trans"/>
</dbReference>
<dbReference type="PANTHER" id="PTHR43646">
    <property type="entry name" value="GLYCOSYLTRANSFERASE"/>
    <property type="match status" value="1"/>
</dbReference>
<feature type="transmembrane region" description="Helical" evidence="1">
    <location>
        <begin position="281"/>
        <end position="309"/>
    </location>
</feature>
<keyword evidence="1" id="KW-0472">Membrane</keyword>
<dbReference type="EMBL" id="CP003255">
    <property type="protein sequence ID" value="AGA59434.1"/>
    <property type="molecule type" value="Genomic_DNA"/>
</dbReference>
<dbReference type="GO" id="GO:0016740">
    <property type="term" value="F:transferase activity"/>
    <property type="evidence" value="ECO:0007669"/>
    <property type="project" value="UniProtKB-KW"/>
</dbReference>
<dbReference type="InterPro" id="IPR001173">
    <property type="entry name" value="Glyco_trans_2-like"/>
</dbReference>
<dbReference type="STRING" id="717605.Theco_3386"/>